<dbReference type="Proteomes" id="UP000245119">
    <property type="component" value="Linkage Group LG4"/>
</dbReference>
<feature type="region of interest" description="Disordered" evidence="1">
    <location>
        <begin position="51"/>
        <end position="76"/>
    </location>
</feature>
<comment type="caution">
    <text evidence="2">The sequence shown here is derived from an EMBL/GenBank/DDBJ whole genome shotgun (WGS) entry which is preliminary data.</text>
</comment>
<accession>A0A2T7PCW9</accession>
<organism evidence="2 3">
    <name type="scientific">Pomacea canaliculata</name>
    <name type="common">Golden apple snail</name>
    <dbReference type="NCBI Taxonomy" id="400727"/>
    <lineage>
        <taxon>Eukaryota</taxon>
        <taxon>Metazoa</taxon>
        <taxon>Spiralia</taxon>
        <taxon>Lophotrochozoa</taxon>
        <taxon>Mollusca</taxon>
        <taxon>Gastropoda</taxon>
        <taxon>Caenogastropoda</taxon>
        <taxon>Architaenioglossa</taxon>
        <taxon>Ampullarioidea</taxon>
        <taxon>Ampullariidae</taxon>
        <taxon>Pomacea</taxon>
    </lineage>
</organism>
<dbReference type="EMBL" id="PZQS01000004">
    <property type="protein sequence ID" value="PVD31254.1"/>
    <property type="molecule type" value="Genomic_DNA"/>
</dbReference>
<protein>
    <submittedName>
        <fullName evidence="2">Uncharacterized protein</fullName>
    </submittedName>
</protein>
<dbReference type="AlphaFoldDB" id="A0A2T7PCW9"/>
<sequence>MPRSSWPVNYIEVGAGQVGVDPVICHGVIGPCTCYPRWCWERMTTQTPHTLGQRLRRGFKSSPPEAQGDPFSPRLD</sequence>
<evidence type="ECO:0000256" key="1">
    <source>
        <dbReference type="SAM" id="MobiDB-lite"/>
    </source>
</evidence>
<keyword evidence="3" id="KW-1185">Reference proteome</keyword>
<proteinExistence type="predicted"/>
<reference evidence="2 3" key="1">
    <citation type="submission" date="2018-04" db="EMBL/GenBank/DDBJ databases">
        <title>The genome of golden apple snail Pomacea canaliculata provides insight into stress tolerance and invasive adaptation.</title>
        <authorList>
            <person name="Liu C."/>
            <person name="Liu B."/>
            <person name="Ren Y."/>
            <person name="Zhang Y."/>
            <person name="Wang H."/>
            <person name="Li S."/>
            <person name="Jiang F."/>
            <person name="Yin L."/>
            <person name="Zhang G."/>
            <person name="Qian W."/>
            <person name="Fan W."/>
        </authorList>
    </citation>
    <scope>NUCLEOTIDE SEQUENCE [LARGE SCALE GENOMIC DNA]</scope>
    <source>
        <strain evidence="2">SZHN2017</strain>
        <tissue evidence="2">Muscle</tissue>
    </source>
</reference>
<gene>
    <name evidence="2" type="ORF">C0Q70_06666</name>
</gene>
<name>A0A2T7PCW9_POMCA</name>
<evidence type="ECO:0000313" key="2">
    <source>
        <dbReference type="EMBL" id="PVD31254.1"/>
    </source>
</evidence>
<evidence type="ECO:0000313" key="3">
    <source>
        <dbReference type="Proteomes" id="UP000245119"/>
    </source>
</evidence>